<dbReference type="NCBIfam" id="TIGR01459">
    <property type="entry name" value="HAD-SF-IIA-hyp4"/>
    <property type="match status" value="1"/>
</dbReference>
<dbReference type="SUPFAM" id="SSF56784">
    <property type="entry name" value="HAD-like"/>
    <property type="match status" value="1"/>
</dbReference>
<evidence type="ECO:0000313" key="1">
    <source>
        <dbReference type="EMBL" id="ANC92998.2"/>
    </source>
</evidence>
<dbReference type="Proteomes" id="UP000077405">
    <property type="component" value="Chromosome"/>
</dbReference>
<proteinExistence type="predicted"/>
<dbReference type="Pfam" id="PF13344">
    <property type="entry name" value="Hydrolase_6"/>
    <property type="match status" value="1"/>
</dbReference>
<keyword evidence="1" id="KW-0378">Hydrolase</keyword>
<organism evidence="1 2">
    <name type="scientific">Azospirillum humicireducens</name>
    <dbReference type="NCBI Taxonomy" id="1226968"/>
    <lineage>
        <taxon>Bacteria</taxon>
        <taxon>Pseudomonadati</taxon>
        <taxon>Pseudomonadota</taxon>
        <taxon>Alphaproteobacteria</taxon>
        <taxon>Rhodospirillales</taxon>
        <taxon>Azospirillaceae</taxon>
        <taxon>Azospirillum</taxon>
    </lineage>
</organism>
<dbReference type="CDD" id="cd07525">
    <property type="entry name" value="HAD_like"/>
    <property type="match status" value="1"/>
</dbReference>
<dbReference type="STRING" id="1226968.A6A40_00130"/>
<evidence type="ECO:0000313" key="2">
    <source>
        <dbReference type="Proteomes" id="UP000077405"/>
    </source>
</evidence>
<dbReference type="GO" id="GO:0016791">
    <property type="term" value="F:phosphatase activity"/>
    <property type="evidence" value="ECO:0007669"/>
    <property type="project" value="TreeGrafter"/>
</dbReference>
<sequence>MADIRQISGIAEVIDRYDGFILDLWGVLHDGERPYPGVPDCLDRMRAAGKTVCLLSNAPRRTTGVIEKLDGMGLGRDRYNHVMTSGEATYEALRDRDDPWHAALGRRLYHIGPDRDTDVYDGLGYQVAATPDEADFVVNTGIVTFGETVADYQPQLDACLAAGLPMICANPDLVVMVGPMLVICAGTLAARYEEMGGDVRQHGKPYAPVYERCFRLLGIADKSRILGVGDSLRTDVAGANAAGIDVSLVTAGIHQEELGGAAWGEAVDPVNLRALADASGHMPTYAMPSLRW</sequence>
<dbReference type="InterPro" id="IPR036412">
    <property type="entry name" value="HAD-like_sf"/>
</dbReference>
<dbReference type="InterPro" id="IPR006356">
    <property type="entry name" value="HAD-SF_hydro_IIA_hyp3"/>
</dbReference>
<keyword evidence="2" id="KW-1185">Reference proteome</keyword>
<dbReference type="EMBL" id="CP015285">
    <property type="protein sequence ID" value="ANC92998.2"/>
    <property type="molecule type" value="Genomic_DNA"/>
</dbReference>
<name>A0A160JIL7_9PROT</name>
<dbReference type="Pfam" id="PF13242">
    <property type="entry name" value="Hydrolase_like"/>
    <property type="match status" value="1"/>
</dbReference>
<dbReference type="OrthoDB" id="9791073at2"/>
<gene>
    <name evidence="1" type="ORF">A6A40_00130</name>
</gene>
<dbReference type="PANTHER" id="PTHR19288:SF90">
    <property type="entry name" value="OS08G0542600 PROTEIN"/>
    <property type="match status" value="1"/>
</dbReference>
<accession>A0A160JIL7</accession>
<dbReference type="KEGG" id="ahu:A6A40_00130"/>
<dbReference type="InterPro" id="IPR006357">
    <property type="entry name" value="HAD-SF_hydro_IIA"/>
</dbReference>
<dbReference type="Gene3D" id="3.40.50.1000">
    <property type="entry name" value="HAD superfamily/HAD-like"/>
    <property type="match status" value="2"/>
</dbReference>
<dbReference type="InterPro" id="IPR023214">
    <property type="entry name" value="HAD_sf"/>
</dbReference>
<dbReference type="GO" id="GO:0005737">
    <property type="term" value="C:cytoplasm"/>
    <property type="evidence" value="ECO:0007669"/>
    <property type="project" value="TreeGrafter"/>
</dbReference>
<dbReference type="PANTHER" id="PTHR19288">
    <property type="entry name" value="4-NITROPHENYLPHOSPHATASE-RELATED"/>
    <property type="match status" value="1"/>
</dbReference>
<dbReference type="NCBIfam" id="TIGR01460">
    <property type="entry name" value="HAD-SF-IIA"/>
    <property type="match status" value="1"/>
</dbReference>
<dbReference type="RefSeq" id="WP_082860668.1">
    <property type="nucleotide sequence ID" value="NZ_CP015285.1"/>
</dbReference>
<protein>
    <submittedName>
        <fullName evidence="1">TIGR01459 family HAD-type hydrolase</fullName>
    </submittedName>
</protein>
<reference evidence="1 2" key="1">
    <citation type="journal article" date="2013" name="Int. J. Syst. Evol. Microbiol.">
        <title>Azospirillum humicireducens sp. nov., a nitrogen-fixing bacterium isolated from a microbial fuel cell.</title>
        <authorList>
            <person name="Zhou S."/>
            <person name="Han L."/>
            <person name="Wang Y."/>
            <person name="Yang G."/>
            <person name="Zhuang L."/>
            <person name="Hu P."/>
        </authorList>
    </citation>
    <scope>NUCLEOTIDE SEQUENCE [LARGE SCALE GENOMIC DNA]</scope>
    <source>
        <strain evidence="1 2">SgZ-5</strain>
    </source>
</reference>
<dbReference type="AlphaFoldDB" id="A0A160JIL7"/>